<gene>
    <name evidence="2" type="ORF">MRATA1EN1_LOCUS18011</name>
</gene>
<accession>A0ABN8ZAW2</accession>
<organism evidence="2 3">
    <name type="scientific">Rangifer tarandus platyrhynchus</name>
    <name type="common">Svalbard reindeer</name>
    <dbReference type="NCBI Taxonomy" id="3082113"/>
    <lineage>
        <taxon>Eukaryota</taxon>
        <taxon>Metazoa</taxon>
        <taxon>Chordata</taxon>
        <taxon>Craniata</taxon>
        <taxon>Vertebrata</taxon>
        <taxon>Euteleostomi</taxon>
        <taxon>Mammalia</taxon>
        <taxon>Eutheria</taxon>
        <taxon>Laurasiatheria</taxon>
        <taxon>Artiodactyla</taxon>
        <taxon>Ruminantia</taxon>
        <taxon>Pecora</taxon>
        <taxon>Cervidae</taxon>
        <taxon>Odocoileinae</taxon>
        <taxon>Rangifer</taxon>
    </lineage>
</organism>
<feature type="compositionally biased region" description="Basic and acidic residues" evidence="1">
    <location>
        <begin position="313"/>
        <end position="331"/>
    </location>
</feature>
<feature type="region of interest" description="Disordered" evidence="1">
    <location>
        <begin position="254"/>
        <end position="348"/>
    </location>
</feature>
<feature type="region of interest" description="Disordered" evidence="1">
    <location>
        <begin position="1"/>
        <end position="148"/>
    </location>
</feature>
<feature type="region of interest" description="Disordered" evidence="1">
    <location>
        <begin position="192"/>
        <end position="225"/>
    </location>
</feature>
<sequence length="403" mass="42341">MQRESNALSENRMDVARPGRLCASAACPRPQGRGLEMLHRASNITGQTGPPRGSAFPSCRRRPGSEARASLVSPREPPEAPAATAVSRQGGHELRRPEPPVQGGVRAAVSTGGPSDRSCGDRTLGDDPPDPEAAEELGQGSCPPPPRPLGALSTVGLLWPGWGRQFCLFSKCPVLVWVAGAGVRAQAGVSRGWGKCVASSRDSDGRGDSEAEPQPRGKAAQGSALGPAAKFGRHQRLPRGLSGVAVGQPGLVASSRGGLRGQTAPWSLRPLVTGPSGGAHRPSQDTDSLGRFDGATGRDLPTTRSWGVGGFRDPPESKARRWESRSEDQSRRKGRARTQLHPRPKPALSCLPLLLVSDFCSETRLRERQTDPSGPDPDREPQKDGARQAEVGSGSTGSPEAAL</sequence>
<feature type="compositionally biased region" description="Basic and acidic residues" evidence="1">
    <location>
        <begin position="364"/>
        <end position="387"/>
    </location>
</feature>
<dbReference type="EMBL" id="OX459964">
    <property type="protein sequence ID" value="CAI9169049.1"/>
    <property type="molecule type" value="Genomic_DNA"/>
</dbReference>
<proteinExistence type="predicted"/>
<feature type="compositionally biased region" description="Basic residues" evidence="1">
    <location>
        <begin position="332"/>
        <end position="344"/>
    </location>
</feature>
<feature type="region of interest" description="Disordered" evidence="1">
    <location>
        <begin position="364"/>
        <end position="403"/>
    </location>
</feature>
<keyword evidence="3" id="KW-1185">Reference proteome</keyword>
<evidence type="ECO:0008006" key="4">
    <source>
        <dbReference type="Google" id="ProtNLM"/>
    </source>
</evidence>
<protein>
    <recommendedName>
        <fullName evidence="4">Collagen alpha-1(I) chain-like</fullName>
    </recommendedName>
</protein>
<evidence type="ECO:0000313" key="2">
    <source>
        <dbReference type="EMBL" id="CAI9169049.1"/>
    </source>
</evidence>
<evidence type="ECO:0000313" key="3">
    <source>
        <dbReference type="Proteomes" id="UP001176941"/>
    </source>
</evidence>
<dbReference type="Proteomes" id="UP001176941">
    <property type="component" value="Chromosome 28"/>
</dbReference>
<feature type="compositionally biased region" description="Basic and acidic residues" evidence="1">
    <location>
        <begin position="201"/>
        <end position="215"/>
    </location>
</feature>
<name>A0ABN8ZAW2_RANTA</name>
<evidence type="ECO:0000256" key="1">
    <source>
        <dbReference type="SAM" id="MobiDB-lite"/>
    </source>
</evidence>
<reference evidence="2" key="1">
    <citation type="submission" date="2023-04" db="EMBL/GenBank/DDBJ databases">
        <authorList>
            <consortium name="ELIXIR-Norway"/>
        </authorList>
    </citation>
    <scope>NUCLEOTIDE SEQUENCE [LARGE SCALE GENOMIC DNA]</scope>
</reference>